<organism evidence="4 5">
    <name type="scientific">Acetobacterium malicum</name>
    <dbReference type="NCBI Taxonomy" id="52692"/>
    <lineage>
        <taxon>Bacteria</taxon>
        <taxon>Bacillati</taxon>
        <taxon>Bacillota</taxon>
        <taxon>Clostridia</taxon>
        <taxon>Eubacteriales</taxon>
        <taxon>Eubacteriaceae</taxon>
        <taxon>Acetobacterium</taxon>
    </lineage>
</organism>
<evidence type="ECO:0000256" key="3">
    <source>
        <dbReference type="ARBA" id="ARBA00024446"/>
    </source>
</evidence>
<accession>A0ABR6YVH4</accession>
<dbReference type="InterPro" id="IPR004992">
    <property type="entry name" value="EutN_CcmL"/>
</dbReference>
<dbReference type="EMBL" id="WJBE01000004">
    <property type="protein sequence ID" value="MBC3899143.1"/>
    <property type="molecule type" value="Genomic_DNA"/>
</dbReference>
<name>A0ABR6YVH4_9FIRM</name>
<dbReference type="Gene3D" id="2.40.50.220">
    <property type="entry name" value="EutN/Ccml"/>
    <property type="match status" value="1"/>
</dbReference>
<dbReference type="PANTHER" id="PTHR36539">
    <property type="entry name" value="ETHANOLAMINE UTILIZATION PROTEIN EUTN"/>
    <property type="match status" value="1"/>
</dbReference>
<dbReference type="Pfam" id="PF03319">
    <property type="entry name" value="EutN_CcmL"/>
    <property type="match status" value="1"/>
</dbReference>
<proteinExistence type="predicted"/>
<comment type="subcellular location">
    <subcellularLocation>
        <location evidence="1">Carboxysome</location>
    </subcellularLocation>
</comment>
<sequence>MQIGRVVDSIWCTRKEDELKGLKFLKVKILNRERETDNPEIVVATDLIGAGIGELVLITNGSSARRTEGLENAPVDCIIIGIIDAKNEDKEGLNES</sequence>
<dbReference type="InterPro" id="IPR036677">
    <property type="entry name" value="EutN_CcmL_sf"/>
</dbReference>
<dbReference type="PROSITE" id="PS51932">
    <property type="entry name" value="BMV"/>
    <property type="match status" value="1"/>
</dbReference>
<evidence type="ECO:0000313" key="5">
    <source>
        <dbReference type="Proteomes" id="UP000622405"/>
    </source>
</evidence>
<evidence type="ECO:0000313" key="4">
    <source>
        <dbReference type="EMBL" id="MBC3899143.1"/>
    </source>
</evidence>
<reference evidence="4 5" key="1">
    <citation type="journal article" date="2020" name="mSystems">
        <title>Defining Genomic and Predicted Metabolic Features of the Acetobacterium Genus.</title>
        <authorList>
            <person name="Ross D.E."/>
            <person name="Marshall C.W."/>
            <person name="Gulliver D."/>
            <person name="May H.D."/>
            <person name="Norman R.S."/>
        </authorList>
    </citation>
    <scope>NUCLEOTIDE SEQUENCE [LARGE SCALE GENOMIC DNA]</scope>
    <source>
        <strain evidence="4 5">DSM 4132</strain>
    </source>
</reference>
<dbReference type="Proteomes" id="UP000622405">
    <property type="component" value="Unassembled WGS sequence"/>
</dbReference>
<keyword evidence="2" id="KW-1282">Carboxysome</keyword>
<dbReference type="SUPFAM" id="SSF159133">
    <property type="entry name" value="EutN/CcmL-like"/>
    <property type="match status" value="1"/>
</dbReference>
<gene>
    <name evidence="4" type="ORF">GH811_05875</name>
</gene>
<keyword evidence="5" id="KW-1185">Reference proteome</keyword>
<dbReference type="RefSeq" id="WP_186893688.1">
    <property type="nucleotide sequence ID" value="NZ_WJBE01000004.1"/>
</dbReference>
<protein>
    <submittedName>
        <fullName evidence="4">Ethanolamine utilization protein EutN</fullName>
    </submittedName>
</protein>
<dbReference type="CDD" id="cd01614">
    <property type="entry name" value="EutN_CcmL"/>
    <property type="match status" value="1"/>
</dbReference>
<evidence type="ECO:0000256" key="1">
    <source>
        <dbReference type="ARBA" id="ARBA00023587"/>
    </source>
</evidence>
<comment type="caution">
    <text evidence="4">The sequence shown here is derived from an EMBL/GenBank/DDBJ whole genome shotgun (WGS) entry which is preliminary data.</text>
</comment>
<evidence type="ECO:0000256" key="2">
    <source>
        <dbReference type="ARBA" id="ARBA00023669"/>
    </source>
</evidence>
<keyword evidence="3" id="KW-1283">Bacterial microcompartment</keyword>